<dbReference type="GO" id="GO:0052906">
    <property type="term" value="F:tRNA (guanine(37)-N1)-methyltransferase activity"/>
    <property type="evidence" value="ECO:0007669"/>
    <property type="project" value="UniProtKB-UniRule"/>
</dbReference>
<name>A0A1J4KJN1_9EUKA</name>
<keyword evidence="8 10" id="KW-0539">Nucleus</keyword>
<dbReference type="EMBL" id="MLAK01000593">
    <property type="protein sequence ID" value="OHT11152.1"/>
    <property type="molecule type" value="Genomic_DNA"/>
</dbReference>
<proteinExistence type="inferred from homology"/>
<evidence type="ECO:0000256" key="8">
    <source>
        <dbReference type="ARBA" id="ARBA00023242"/>
    </source>
</evidence>
<keyword evidence="5 10" id="KW-0949">S-adenosyl-L-methionine</keyword>
<dbReference type="GO" id="GO:0005759">
    <property type="term" value="C:mitochondrial matrix"/>
    <property type="evidence" value="ECO:0007669"/>
    <property type="project" value="UniProtKB-SubCell"/>
</dbReference>
<dbReference type="HAMAP" id="MF_03152">
    <property type="entry name" value="TRM5"/>
    <property type="match status" value="1"/>
</dbReference>
<dbReference type="InterPro" id="IPR030382">
    <property type="entry name" value="MeTrfase_TRM5/TYW2"/>
</dbReference>
<evidence type="ECO:0000256" key="9">
    <source>
        <dbReference type="ARBA" id="ARBA00047783"/>
    </source>
</evidence>
<feature type="domain" description="SAM-dependent methyltransferase TRM5/TYW2-type" evidence="11">
    <location>
        <begin position="133"/>
        <end position="391"/>
    </location>
</feature>
<keyword evidence="4 10" id="KW-0808">Transferase</keyword>
<feature type="binding site" evidence="10">
    <location>
        <position position="309"/>
    </location>
    <ligand>
        <name>S-adenosyl-L-methionine</name>
        <dbReference type="ChEBI" id="CHEBI:59789"/>
    </ligand>
</feature>
<dbReference type="VEuPathDB" id="TrichDB:TRFO_01047"/>
<dbReference type="SUPFAM" id="SSF53335">
    <property type="entry name" value="S-adenosyl-L-methionine-dependent methyltransferases"/>
    <property type="match status" value="1"/>
</dbReference>
<dbReference type="InterPro" id="IPR056743">
    <property type="entry name" value="TRM5-TYW2-like_MTfase"/>
</dbReference>
<dbReference type="Proteomes" id="UP000179807">
    <property type="component" value="Unassembled WGS sequence"/>
</dbReference>
<evidence type="ECO:0000259" key="11">
    <source>
        <dbReference type="PROSITE" id="PS51684"/>
    </source>
</evidence>
<dbReference type="FunFam" id="3.30.300.110:FF:000001">
    <property type="entry name" value="tRNA (guanine(37)-N1)-methyltransferase"/>
    <property type="match status" value="1"/>
</dbReference>
<comment type="caution">
    <text evidence="12">The sequence shown here is derived from an EMBL/GenBank/DDBJ whole genome shotgun (WGS) entry which is preliminary data.</text>
</comment>
<evidence type="ECO:0000256" key="6">
    <source>
        <dbReference type="ARBA" id="ARBA00022694"/>
    </source>
</evidence>
<dbReference type="PANTHER" id="PTHR23245:SF36">
    <property type="entry name" value="TRNA (GUANINE(37)-N1)-METHYLTRANSFERASE"/>
    <property type="match status" value="1"/>
</dbReference>
<reference evidence="12" key="1">
    <citation type="submission" date="2016-10" db="EMBL/GenBank/DDBJ databases">
        <authorList>
            <person name="Benchimol M."/>
            <person name="Almeida L.G."/>
            <person name="Vasconcelos A.T."/>
            <person name="Perreira-Neves A."/>
            <person name="Rosa I.A."/>
            <person name="Tasca T."/>
            <person name="Bogo M.R."/>
            <person name="de Souza W."/>
        </authorList>
    </citation>
    <scope>NUCLEOTIDE SEQUENCE [LARGE SCALE GENOMIC DNA]</scope>
    <source>
        <strain evidence="12">K</strain>
    </source>
</reference>
<sequence>MFCELRPYYCRKSSHEFQNFFMIEDLSKYQVPKTFQSFVVPPEKTGEVIKLLRKCDKLANYPGFRNVREDPNGRRILLAEGVKDISEIPDEVKNIVGSIELSPFDTFLDYHNYTLQDLMKLFLPEGCVIPSSFETIGHIARLNLLPEQQDYKKLIGQAILLKNPVIKTVVSKIGTINNVYRSMELDVLAGDPNFETEVKQSGFHFKLDFSKVYWNSRLEGEHDALVSTFNENAIVADAMCGIGPFAVRAAKKKNCKVYANDLNPDSYKWLQVNAELNHVADKIICSNLDAREFIVKIFENGGCDYIIMNLPKIAVEFLDAVAEGAQKYKETARMPICIFHTFDGKDEDHEASILARAVKALGMPLARLNVHKVRDVSPGKDMFRCSFDVRDLFNDE</sequence>
<dbReference type="CDD" id="cd02440">
    <property type="entry name" value="AdoMet_MTases"/>
    <property type="match status" value="1"/>
</dbReference>
<evidence type="ECO:0000256" key="10">
    <source>
        <dbReference type="HAMAP-Rule" id="MF_03152"/>
    </source>
</evidence>
<dbReference type="PANTHER" id="PTHR23245">
    <property type="entry name" value="TRNA METHYLTRANSFERASE"/>
    <property type="match status" value="1"/>
</dbReference>
<dbReference type="InterPro" id="IPR025792">
    <property type="entry name" value="tRNA_Gua_MeTrfase_euk"/>
</dbReference>
<dbReference type="OrthoDB" id="408788at2759"/>
<comment type="function">
    <text evidence="10">Specifically methylates the N1 position of guanosine-37 in various cytoplasmic and mitochondrial tRNAs. Methylation is not dependent on the nature of the nucleoside 5' of the target nucleoside. This is the first step in the biosynthesis of wybutosine (yW), a modified base adjacent to the anticodon of tRNAs and required for accurate decoding.</text>
</comment>
<dbReference type="GO" id="GO:0005634">
    <property type="term" value="C:nucleus"/>
    <property type="evidence" value="ECO:0007669"/>
    <property type="project" value="UniProtKB-SubCell"/>
</dbReference>
<accession>A0A1J4KJN1</accession>
<dbReference type="Pfam" id="PF02475">
    <property type="entry name" value="TRM5-TYW2_MTfase"/>
    <property type="match status" value="1"/>
</dbReference>
<evidence type="ECO:0000313" key="12">
    <source>
        <dbReference type="EMBL" id="OHT11152.1"/>
    </source>
</evidence>
<comment type="similarity">
    <text evidence="10">Belongs to the TRM5 / TYW2 family.</text>
</comment>
<keyword evidence="13" id="KW-1185">Reference proteome</keyword>
<dbReference type="EC" id="2.1.1.228" evidence="10"/>
<organism evidence="12 13">
    <name type="scientific">Tritrichomonas foetus</name>
    <dbReference type="NCBI Taxonomy" id="1144522"/>
    <lineage>
        <taxon>Eukaryota</taxon>
        <taxon>Metamonada</taxon>
        <taxon>Parabasalia</taxon>
        <taxon>Tritrichomonadida</taxon>
        <taxon>Tritrichomonadidae</taxon>
        <taxon>Tritrichomonas</taxon>
    </lineage>
</organism>
<dbReference type="AlphaFoldDB" id="A0A1J4KJN1"/>
<dbReference type="RefSeq" id="XP_068364288.1">
    <property type="nucleotide sequence ID" value="XM_068489877.1"/>
</dbReference>
<dbReference type="Pfam" id="PF25133">
    <property type="entry name" value="TYW2_N_2"/>
    <property type="match status" value="1"/>
</dbReference>
<evidence type="ECO:0000256" key="5">
    <source>
        <dbReference type="ARBA" id="ARBA00022691"/>
    </source>
</evidence>
<comment type="subunit">
    <text evidence="10">Monomer.</text>
</comment>
<evidence type="ECO:0000256" key="3">
    <source>
        <dbReference type="ARBA" id="ARBA00022603"/>
    </source>
</evidence>
<dbReference type="PROSITE" id="PS51684">
    <property type="entry name" value="SAM_MT_TRM5_TYW2"/>
    <property type="match status" value="1"/>
</dbReference>
<evidence type="ECO:0000256" key="4">
    <source>
        <dbReference type="ARBA" id="ARBA00022679"/>
    </source>
</evidence>
<feature type="binding site" evidence="10">
    <location>
        <begin position="261"/>
        <end position="262"/>
    </location>
    <ligand>
        <name>S-adenosyl-L-methionine</name>
        <dbReference type="ChEBI" id="CHEBI:59789"/>
    </ligand>
</feature>
<keyword evidence="6 10" id="KW-0819">tRNA processing</keyword>
<keyword evidence="2 10" id="KW-0963">Cytoplasm</keyword>
<evidence type="ECO:0000256" key="7">
    <source>
        <dbReference type="ARBA" id="ARBA00023128"/>
    </source>
</evidence>
<protein>
    <recommendedName>
        <fullName evidence="10">tRNA (guanine(37)-N1)-methyltransferase</fullName>
        <ecNumber evidence="10">2.1.1.228</ecNumber>
    </recommendedName>
    <alternativeName>
        <fullName evidence="10">M1G-methyltransferase</fullName>
    </alternativeName>
    <alternativeName>
        <fullName evidence="10">tRNA [GM37] methyltransferase</fullName>
    </alternativeName>
    <alternativeName>
        <fullName evidence="10">tRNA methyltransferase 5 homolog</fullName>
    </alternativeName>
</protein>
<evidence type="ECO:0000313" key="13">
    <source>
        <dbReference type="Proteomes" id="UP000179807"/>
    </source>
</evidence>
<comment type="subcellular location">
    <subcellularLocation>
        <location evidence="10">Mitochondrion matrix</location>
    </subcellularLocation>
    <subcellularLocation>
        <location evidence="10">Nucleus</location>
    </subcellularLocation>
    <subcellularLocation>
        <location evidence="10">Cytoplasm</location>
    </subcellularLocation>
    <text evidence="10">Predominantly in the mitochondria and in the nucleus.</text>
</comment>
<dbReference type="GO" id="GO:0002939">
    <property type="term" value="P:tRNA N1-guanine methylation"/>
    <property type="evidence" value="ECO:0007669"/>
    <property type="project" value="TreeGrafter"/>
</dbReference>
<evidence type="ECO:0000256" key="2">
    <source>
        <dbReference type="ARBA" id="ARBA00022490"/>
    </source>
</evidence>
<keyword evidence="7 10" id="KW-0496">Mitochondrion</keyword>
<comment type="catalytic activity">
    <reaction evidence="9 10">
        <text>guanosine(37) in tRNA + S-adenosyl-L-methionine = N(1)-methylguanosine(37) in tRNA + S-adenosyl-L-homocysteine + H(+)</text>
        <dbReference type="Rhea" id="RHEA:36899"/>
        <dbReference type="Rhea" id="RHEA-COMP:10145"/>
        <dbReference type="Rhea" id="RHEA-COMP:10147"/>
        <dbReference type="ChEBI" id="CHEBI:15378"/>
        <dbReference type="ChEBI" id="CHEBI:57856"/>
        <dbReference type="ChEBI" id="CHEBI:59789"/>
        <dbReference type="ChEBI" id="CHEBI:73542"/>
        <dbReference type="ChEBI" id="CHEBI:74269"/>
        <dbReference type="EC" id="2.1.1.228"/>
    </reaction>
</comment>
<feature type="binding site" evidence="10">
    <location>
        <position position="222"/>
    </location>
    <ligand>
        <name>S-adenosyl-L-methionine</name>
        <dbReference type="ChEBI" id="CHEBI:59789"/>
    </ligand>
</feature>
<dbReference type="Gene3D" id="3.40.50.150">
    <property type="entry name" value="Vaccinia Virus protein VP39"/>
    <property type="match status" value="1"/>
</dbReference>
<dbReference type="GO" id="GO:0070901">
    <property type="term" value="P:mitochondrial tRNA methylation"/>
    <property type="evidence" value="ECO:0007669"/>
    <property type="project" value="UniProtKB-ARBA"/>
</dbReference>
<dbReference type="InterPro" id="IPR056744">
    <property type="entry name" value="TRM5/TYW2-like_N"/>
</dbReference>
<keyword evidence="3 10" id="KW-0489">Methyltransferase</keyword>
<feature type="binding site" evidence="10">
    <location>
        <begin position="289"/>
        <end position="290"/>
    </location>
    <ligand>
        <name>S-adenosyl-L-methionine</name>
        <dbReference type="ChEBI" id="CHEBI:59789"/>
    </ligand>
</feature>
<dbReference type="GeneID" id="94824581"/>
<comment type="similarity">
    <text evidence="1">Belongs to the class I-like SAM-binding methyltransferase superfamily. TRM5/TYW2 family.</text>
</comment>
<gene>
    <name evidence="12" type="ORF">TRFO_01047</name>
</gene>
<evidence type="ECO:0000256" key="1">
    <source>
        <dbReference type="ARBA" id="ARBA00009775"/>
    </source>
</evidence>
<dbReference type="Gene3D" id="3.30.300.110">
    <property type="entry name" value="Met-10+ protein-like domains"/>
    <property type="match status" value="1"/>
</dbReference>
<dbReference type="InterPro" id="IPR029063">
    <property type="entry name" value="SAM-dependent_MTases_sf"/>
</dbReference>